<dbReference type="PANTHER" id="PTHR30137">
    <property type="entry name" value="LUCIFERASE-LIKE MONOOXYGENASE"/>
    <property type="match status" value="1"/>
</dbReference>
<dbReference type="GO" id="GO:0005829">
    <property type="term" value="C:cytosol"/>
    <property type="evidence" value="ECO:0007669"/>
    <property type="project" value="TreeGrafter"/>
</dbReference>
<dbReference type="InterPro" id="IPR011251">
    <property type="entry name" value="Luciferase-like_dom"/>
</dbReference>
<dbReference type="EMBL" id="CP034550">
    <property type="protein sequence ID" value="QFZ20988.1"/>
    <property type="molecule type" value="Genomic_DNA"/>
</dbReference>
<dbReference type="AlphaFoldDB" id="A0A5Q0H443"/>
<evidence type="ECO:0000256" key="2">
    <source>
        <dbReference type="ARBA" id="ARBA00023033"/>
    </source>
</evidence>
<sequence>MDFSLFYFSNDDERPGRGRYELLLEGARFADTHGFRAVWTPERHFHEFGGIYPNPAVAGAAVAAVTERVGIRAGSVVAPLHHPFRIAEEWAVVDNLSDGRVGLSFASGWHAVDFSLRPENYANRKDVLFDQLDAVRALWRGEPAGTRDGAGNEVRVTVHPRPVQAELPVWVTSGGDVETFRRAGRAGAGLLTHLLGQEVDALAGRIAEYRKAVAGRADGWPGHVVLMVHTFLGADDAEVKEQVRAPLTAYLRSSLGLITSSGHAGMRKLGQSSLREKDVEFLVRRSFDRYYDDGGLLGAVDKCRGVVERLRAIGVDEIACLIDFGLPAEQVLGALPRLDALRALSAGVAA</sequence>
<proteinExistence type="predicted"/>
<evidence type="ECO:0000259" key="3">
    <source>
        <dbReference type="Pfam" id="PF00296"/>
    </source>
</evidence>
<keyword evidence="2" id="KW-0503">Monooxygenase</keyword>
<dbReference type="Pfam" id="PF00296">
    <property type="entry name" value="Bac_luciferase"/>
    <property type="match status" value="1"/>
</dbReference>
<dbReference type="GO" id="GO:0016705">
    <property type="term" value="F:oxidoreductase activity, acting on paired donors, with incorporation or reduction of molecular oxygen"/>
    <property type="evidence" value="ECO:0007669"/>
    <property type="project" value="InterPro"/>
</dbReference>
<keyword evidence="5" id="KW-1185">Reference proteome</keyword>
<keyword evidence="1" id="KW-0560">Oxidoreductase</keyword>
<reference evidence="5" key="1">
    <citation type="journal article" date="2021" name="Curr. Microbiol.">
        <title>Complete genome of nocamycin-producing strain Saccharothrix syringae NRRL B-16468 reveals the biosynthetic potential for secondary metabolites.</title>
        <authorList>
            <person name="Mo X."/>
            <person name="Yang S."/>
        </authorList>
    </citation>
    <scope>NUCLEOTIDE SEQUENCE [LARGE SCALE GENOMIC DNA]</scope>
    <source>
        <strain evidence="5">ATCC 51364 / DSM 43886 / JCM 6844 / KCTC 9398 / NBRC 14523 / NRRL B-16468 / INA 2240</strain>
    </source>
</reference>
<dbReference type="KEGG" id="ssyi:EKG83_29605"/>
<feature type="domain" description="Luciferase-like" evidence="3">
    <location>
        <begin position="1"/>
        <end position="253"/>
    </location>
</feature>
<protein>
    <submittedName>
        <fullName evidence="4">LLM class flavin-dependent oxidoreductase</fullName>
    </submittedName>
</protein>
<dbReference type="NCBIfam" id="TIGR04020">
    <property type="entry name" value="seco_metab_LLM"/>
    <property type="match status" value="1"/>
</dbReference>
<dbReference type="OrthoDB" id="2472181at2"/>
<dbReference type="InterPro" id="IPR036661">
    <property type="entry name" value="Luciferase-like_sf"/>
</dbReference>
<evidence type="ECO:0000313" key="5">
    <source>
        <dbReference type="Proteomes" id="UP000325787"/>
    </source>
</evidence>
<dbReference type="Proteomes" id="UP000325787">
    <property type="component" value="Chromosome"/>
</dbReference>
<evidence type="ECO:0000313" key="4">
    <source>
        <dbReference type="EMBL" id="QFZ20988.1"/>
    </source>
</evidence>
<organism evidence="4 5">
    <name type="scientific">Saccharothrix syringae</name>
    <name type="common">Nocardiopsis syringae</name>
    <dbReference type="NCBI Taxonomy" id="103733"/>
    <lineage>
        <taxon>Bacteria</taxon>
        <taxon>Bacillati</taxon>
        <taxon>Actinomycetota</taxon>
        <taxon>Actinomycetes</taxon>
        <taxon>Pseudonocardiales</taxon>
        <taxon>Pseudonocardiaceae</taxon>
        <taxon>Saccharothrix</taxon>
    </lineage>
</organism>
<dbReference type="RefSeq" id="WP_033430185.1">
    <property type="nucleotide sequence ID" value="NZ_CP034550.1"/>
</dbReference>
<dbReference type="Gene3D" id="3.20.20.30">
    <property type="entry name" value="Luciferase-like domain"/>
    <property type="match status" value="1"/>
</dbReference>
<dbReference type="PANTHER" id="PTHR30137:SF8">
    <property type="entry name" value="BLR5498 PROTEIN"/>
    <property type="match status" value="1"/>
</dbReference>
<dbReference type="GO" id="GO:0004497">
    <property type="term" value="F:monooxygenase activity"/>
    <property type="evidence" value="ECO:0007669"/>
    <property type="project" value="UniProtKB-KW"/>
</dbReference>
<dbReference type="InterPro" id="IPR050766">
    <property type="entry name" value="Bact_Lucif_Oxidored"/>
</dbReference>
<dbReference type="InterPro" id="IPR024011">
    <property type="entry name" value="Biosynth_lucif-like_mOase_dom"/>
</dbReference>
<accession>A0A5Q0H443</accession>
<dbReference type="SUPFAM" id="SSF51679">
    <property type="entry name" value="Bacterial luciferase-like"/>
    <property type="match status" value="1"/>
</dbReference>
<name>A0A5Q0H443_SACSY</name>
<gene>
    <name evidence="4" type="ORF">EKG83_29605</name>
</gene>
<evidence type="ECO:0000256" key="1">
    <source>
        <dbReference type="ARBA" id="ARBA00023002"/>
    </source>
</evidence>